<evidence type="ECO:0000256" key="3">
    <source>
        <dbReference type="ARBA" id="ARBA00022643"/>
    </source>
</evidence>
<dbReference type="Gene3D" id="2.30.110.10">
    <property type="entry name" value="Electron Transport, Fmn-binding Protein, Chain A"/>
    <property type="match status" value="1"/>
</dbReference>
<comment type="caution">
    <text evidence="6">The sequence shown here is derived from an EMBL/GenBank/DDBJ whole genome shotgun (WGS) entry which is preliminary data.</text>
</comment>
<dbReference type="InterPro" id="IPR012349">
    <property type="entry name" value="Split_barrel_FMN-bd"/>
</dbReference>
<feature type="domain" description="Flavin reductase like" evidence="5">
    <location>
        <begin position="31"/>
        <end position="186"/>
    </location>
</feature>
<proteinExistence type="inferred from homology"/>
<dbReference type="GO" id="GO:0010181">
    <property type="term" value="F:FMN binding"/>
    <property type="evidence" value="ECO:0007669"/>
    <property type="project" value="InterPro"/>
</dbReference>
<evidence type="ECO:0000256" key="1">
    <source>
        <dbReference type="ARBA" id="ARBA00001917"/>
    </source>
</evidence>
<dbReference type="SUPFAM" id="SSF50475">
    <property type="entry name" value="FMN-binding split barrel"/>
    <property type="match status" value="1"/>
</dbReference>
<dbReference type="PANTHER" id="PTHR33798">
    <property type="entry name" value="FLAVOPROTEIN OXYGENASE"/>
    <property type="match status" value="1"/>
</dbReference>
<evidence type="ECO:0000256" key="4">
    <source>
        <dbReference type="ARBA" id="ARBA00038054"/>
    </source>
</evidence>
<dbReference type="InterPro" id="IPR002563">
    <property type="entry name" value="Flavin_Rdtase-like_dom"/>
</dbReference>
<name>A0A495JZ71_WILMA</name>
<dbReference type="PANTHER" id="PTHR33798:SF5">
    <property type="entry name" value="FLAVIN REDUCTASE LIKE DOMAIN-CONTAINING PROTEIN"/>
    <property type="match status" value="1"/>
</dbReference>
<dbReference type="EMBL" id="RBKV01000001">
    <property type="protein sequence ID" value="RKR94256.1"/>
    <property type="molecule type" value="Genomic_DNA"/>
</dbReference>
<evidence type="ECO:0000313" key="6">
    <source>
        <dbReference type="EMBL" id="RKR94256.1"/>
    </source>
</evidence>
<dbReference type="Pfam" id="PF01613">
    <property type="entry name" value="Flavin_Reduct"/>
    <property type="match status" value="1"/>
</dbReference>
<accession>A0A495JZ71</accession>
<dbReference type="AlphaFoldDB" id="A0A495JZ71"/>
<protein>
    <submittedName>
        <fullName evidence="6">Flavin reductase (DIM6/NTAB) family NADH-FMN oxidoreductase RutF</fullName>
    </submittedName>
</protein>
<sequence length="204" mass="21731">MNRDLDETLAGRTLFDHSNTSTRDFYKLITAAIVPRPIAWVSSRSAEGVDNLAPFSFFSVSSTDPMVVQFTAVGGKHSADNAAATGQFVVNIATESMMDQVNATSAGFAEDVNEFTAVGVASAPATVVDCLRVRDSPVAIECELHQIIEVGNSQVVMGRVVAVTVDPAVAAADGHPDFTRLAPVSRLGRTEWGLPGRVVERERP</sequence>
<gene>
    <name evidence="6" type="ORF">DFJ75_1051</name>
</gene>
<dbReference type="SMART" id="SM00903">
    <property type="entry name" value="Flavin_Reduct"/>
    <property type="match status" value="1"/>
</dbReference>
<evidence type="ECO:0000259" key="5">
    <source>
        <dbReference type="SMART" id="SM00903"/>
    </source>
</evidence>
<comment type="cofactor">
    <cofactor evidence="1">
        <name>FMN</name>
        <dbReference type="ChEBI" id="CHEBI:58210"/>
    </cofactor>
</comment>
<keyword evidence="2" id="KW-0285">Flavoprotein</keyword>
<dbReference type="RefSeq" id="WP_030165255.1">
    <property type="nucleotide sequence ID" value="NZ_CBCRXS010000006.1"/>
</dbReference>
<comment type="similarity">
    <text evidence="4">Belongs to the flavoredoxin family.</text>
</comment>
<dbReference type="GO" id="GO:0016646">
    <property type="term" value="F:oxidoreductase activity, acting on the CH-NH group of donors, NAD or NADP as acceptor"/>
    <property type="evidence" value="ECO:0007669"/>
    <property type="project" value="UniProtKB-ARBA"/>
</dbReference>
<evidence type="ECO:0000256" key="2">
    <source>
        <dbReference type="ARBA" id="ARBA00022630"/>
    </source>
</evidence>
<keyword evidence="3" id="KW-0288">FMN</keyword>
<reference evidence="6 7" key="1">
    <citation type="submission" date="2018-10" db="EMBL/GenBank/DDBJ databases">
        <title>Sequencing the genomes of 1000 actinobacteria strains.</title>
        <authorList>
            <person name="Klenk H.-P."/>
        </authorList>
    </citation>
    <scope>NUCLEOTIDE SEQUENCE [LARGE SCALE GENOMIC DNA]</scope>
    <source>
        <strain evidence="6 7">DSM 44343</strain>
    </source>
</reference>
<dbReference type="Proteomes" id="UP000274762">
    <property type="component" value="Unassembled WGS sequence"/>
</dbReference>
<organism evidence="6 7">
    <name type="scientific">Williamsia marianensis</name>
    <dbReference type="NCBI Taxonomy" id="85044"/>
    <lineage>
        <taxon>Bacteria</taxon>
        <taxon>Bacillati</taxon>
        <taxon>Actinomycetota</taxon>
        <taxon>Actinomycetes</taxon>
        <taxon>Mycobacteriales</taxon>
        <taxon>Nocardiaceae</taxon>
        <taxon>Williamsia</taxon>
    </lineage>
</organism>
<evidence type="ECO:0000313" key="7">
    <source>
        <dbReference type="Proteomes" id="UP000274762"/>
    </source>
</evidence>